<evidence type="ECO:0000313" key="1">
    <source>
        <dbReference type="EMBL" id="PXF47838.1"/>
    </source>
</evidence>
<accession>A0A2V3J0D0</accession>
<organism evidence="1 2">
    <name type="scientific">Gracilariopsis chorda</name>
    <dbReference type="NCBI Taxonomy" id="448386"/>
    <lineage>
        <taxon>Eukaryota</taxon>
        <taxon>Rhodophyta</taxon>
        <taxon>Florideophyceae</taxon>
        <taxon>Rhodymeniophycidae</taxon>
        <taxon>Gracilariales</taxon>
        <taxon>Gracilariaceae</taxon>
        <taxon>Gracilariopsis</taxon>
    </lineage>
</organism>
<dbReference type="EMBL" id="NBIV01000019">
    <property type="protein sequence ID" value="PXF47838.1"/>
    <property type="molecule type" value="Genomic_DNA"/>
</dbReference>
<gene>
    <name evidence="1" type="ORF">BWQ96_02374</name>
</gene>
<protein>
    <submittedName>
        <fullName evidence="1">Uncharacterized protein</fullName>
    </submittedName>
</protein>
<keyword evidence="2" id="KW-1185">Reference proteome</keyword>
<dbReference type="AlphaFoldDB" id="A0A2V3J0D0"/>
<proteinExistence type="predicted"/>
<sequence length="147" mass="15605">MELVVEGVGVPNIEGAGEADIDGIGELDIDGIGELDIDAIGELDILGFGEFDMRRMGIVGIDGIRKLGLDVIEELFIDGTGELDGVVLAGGTGRGFEQSHFRSHAHCRGQDGLTVITLQVPFLLVLLCSKLLLLCRDTPREHDGAPP</sequence>
<dbReference type="Proteomes" id="UP000247409">
    <property type="component" value="Unassembled WGS sequence"/>
</dbReference>
<evidence type="ECO:0000313" key="2">
    <source>
        <dbReference type="Proteomes" id="UP000247409"/>
    </source>
</evidence>
<name>A0A2V3J0D0_9FLOR</name>
<reference evidence="1 2" key="1">
    <citation type="journal article" date="2018" name="Mol. Biol. Evol.">
        <title>Analysis of the draft genome of the red seaweed Gracilariopsis chorda provides insights into genome size evolution in Rhodophyta.</title>
        <authorList>
            <person name="Lee J."/>
            <person name="Yang E.C."/>
            <person name="Graf L."/>
            <person name="Yang J.H."/>
            <person name="Qiu H."/>
            <person name="Zel Zion U."/>
            <person name="Chan C.X."/>
            <person name="Stephens T.G."/>
            <person name="Weber A.P.M."/>
            <person name="Boo G.H."/>
            <person name="Boo S.M."/>
            <person name="Kim K.M."/>
            <person name="Shin Y."/>
            <person name="Jung M."/>
            <person name="Lee S.J."/>
            <person name="Yim H.S."/>
            <person name="Lee J.H."/>
            <person name="Bhattacharya D."/>
            <person name="Yoon H.S."/>
        </authorList>
    </citation>
    <scope>NUCLEOTIDE SEQUENCE [LARGE SCALE GENOMIC DNA]</scope>
    <source>
        <strain evidence="1 2">SKKU-2015</strain>
        <tissue evidence="1">Whole body</tissue>
    </source>
</reference>
<comment type="caution">
    <text evidence="1">The sequence shown here is derived from an EMBL/GenBank/DDBJ whole genome shotgun (WGS) entry which is preliminary data.</text>
</comment>